<evidence type="ECO:0000256" key="3">
    <source>
        <dbReference type="ARBA" id="ARBA00005145"/>
    </source>
</evidence>
<dbReference type="Gene3D" id="2.40.50.100">
    <property type="match status" value="1"/>
</dbReference>
<comment type="cofactor">
    <cofactor evidence="1 10">
        <name>(R)-lipoate</name>
        <dbReference type="ChEBI" id="CHEBI:83088"/>
    </cofactor>
</comment>
<evidence type="ECO:0000256" key="9">
    <source>
        <dbReference type="ARBA" id="ARBA00052761"/>
    </source>
</evidence>
<feature type="domain" description="Peripheral subunit-binding (PSBD)" evidence="12">
    <location>
        <begin position="133"/>
        <end position="169"/>
    </location>
</feature>
<dbReference type="GO" id="GO:0005737">
    <property type="term" value="C:cytoplasm"/>
    <property type="evidence" value="ECO:0007669"/>
    <property type="project" value="TreeGrafter"/>
</dbReference>
<comment type="similarity">
    <text evidence="4 10">Belongs to the 2-oxoacid dehydrogenase family.</text>
</comment>
<dbReference type="InterPro" id="IPR023213">
    <property type="entry name" value="CAT-like_dom_sf"/>
</dbReference>
<reference evidence="14" key="1">
    <citation type="submission" date="2016-11" db="EMBL/GenBank/DDBJ databases">
        <title>Complete Genome Sequence of alachlor-degrading Sphingomonas sp. strain JJ-A5.</title>
        <authorList>
            <person name="Lee H."/>
            <person name="Ka J.-O."/>
        </authorList>
    </citation>
    <scope>NUCLEOTIDE SEQUENCE [LARGE SCALE GENOMIC DNA]</scope>
    <source>
        <strain evidence="14">JJ-A5</strain>
    </source>
</reference>
<dbReference type="InterPro" id="IPR011053">
    <property type="entry name" value="Single_hybrid_motif"/>
</dbReference>
<comment type="pathway">
    <text evidence="3">Amino-acid degradation; L-lysine degradation via saccharopine pathway; glutaryl-CoA from L-lysine: step 6/6.</text>
</comment>
<keyword evidence="14" id="KW-1185">Reference proteome</keyword>
<evidence type="ECO:0000256" key="6">
    <source>
        <dbReference type="ARBA" id="ARBA00022679"/>
    </source>
</evidence>
<dbReference type="InterPro" id="IPR000089">
    <property type="entry name" value="Biotin_lipoyl"/>
</dbReference>
<evidence type="ECO:0000256" key="2">
    <source>
        <dbReference type="ARBA" id="ARBA00004052"/>
    </source>
</evidence>
<proteinExistence type="inferred from homology"/>
<name>A0A1L3ZW02_9SPHN</name>
<dbReference type="PROSITE" id="PS51826">
    <property type="entry name" value="PSBD"/>
    <property type="match status" value="1"/>
</dbReference>
<dbReference type="Proteomes" id="UP000182063">
    <property type="component" value="Chromosome"/>
</dbReference>
<dbReference type="InterPro" id="IPR003016">
    <property type="entry name" value="2-oxoA_DH_lipoyl-BS"/>
</dbReference>
<dbReference type="GO" id="GO:0004149">
    <property type="term" value="F:dihydrolipoyllysine-residue succinyltransferase activity"/>
    <property type="evidence" value="ECO:0007669"/>
    <property type="project" value="UniProtKB-EC"/>
</dbReference>
<dbReference type="PANTHER" id="PTHR43178:SF5">
    <property type="entry name" value="LIPOAMIDE ACYLTRANSFERASE COMPONENT OF BRANCHED-CHAIN ALPHA-KETO ACID DEHYDROGENASE COMPLEX, MITOCHONDRIAL"/>
    <property type="match status" value="1"/>
</dbReference>
<evidence type="ECO:0000256" key="5">
    <source>
        <dbReference type="ARBA" id="ARBA00011666"/>
    </source>
</evidence>
<dbReference type="CDD" id="cd06849">
    <property type="entry name" value="lipoyl_domain"/>
    <property type="match status" value="1"/>
</dbReference>
<dbReference type="SUPFAM" id="SSF51230">
    <property type="entry name" value="Single hybrid motif"/>
    <property type="match status" value="1"/>
</dbReference>
<dbReference type="PANTHER" id="PTHR43178">
    <property type="entry name" value="DIHYDROLIPOAMIDE ACETYLTRANSFERASE COMPONENT OF PYRUVATE DEHYDROGENASE COMPLEX"/>
    <property type="match status" value="1"/>
</dbReference>
<dbReference type="AlphaFoldDB" id="A0A1L3ZW02"/>
<sequence>MTDYLFKLPDIGEGIAEAEIVAWHVSVGEMVEEDAPLADLMTDKATVEISAPVSGRILKTAGKVGDQVAIGSVLAVFEVEDVRQDGLAGEPTESREQLSAIATSSVADQRSEQVAADSHPDVATAAMPLRRVSASPAVRRRARDLGIDLSEVGRRGGERIRHGDLDAFLTYNSQYRPSGRRRADEQIQVVGLRRRIAENMAASKRHIPHFSYVEEIDVTKLEAMREDINANRGGRPKLTMLPLLIIAVCKAVAQFPTMNARYDDEAGVVIRSGAVHLGVATQTDAGLMVPVIRDAQDCNLWQLATEIRRLADAARSGKVTSAELSGSTLTITSLGPLGGICTTPVINRPEVAIIGPNRIVERPTIRNGQLEVAKLMNLSISCDHRVVDGWDAASFVQMIKKLIEAPAMLFVPNELSLD</sequence>
<evidence type="ECO:0000313" key="13">
    <source>
        <dbReference type="EMBL" id="API59807.1"/>
    </source>
</evidence>
<dbReference type="GO" id="GO:0016407">
    <property type="term" value="F:acetyltransferase activity"/>
    <property type="evidence" value="ECO:0007669"/>
    <property type="project" value="TreeGrafter"/>
</dbReference>
<evidence type="ECO:0000259" key="11">
    <source>
        <dbReference type="PROSITE" id="PS50968"/>
    </source>
</evidence>
<dbReference type="SUPFAM" id="SSF52777">
    <property type="entry name" value="CoA-dependent acyltransferases"/>
    <property type="match status" value="1"/>
</dbReference>
<dbReference type="EMBL" id="CP018221">
    <property type="protein sequence ID" value="API59807.1"/>
    <property type="molecule type" value="Genomic_DNA"/>
</dbReference>
<keyword evidence="6 10" id="KW-0808">Transferase</keyword>
<feature type="domain" description="Lipoyl-binding" evidence="11">
    <location>
        <begin position="3"/>
        <end position="78"/>
    </location>
</feature>
<dbReference type="KEGG" id="sphj:BSL82_11180"/>
<dbReference type="RefSeq" id="WP_072597597.1">
    <property type="nucleotide sequence ID" value="NZ_CP018221.1"/>
</dbReference>
<protein>
    <recommendedName>
        <fullName evidence="10">Dihydrolipoamide acetyltransferase component of pyruvate dehydrogenase complex</fullName>
        <ecNumber evidence="10">2.3.1.-</ecNumber>
    </recommendedName>
</protein>
<dbReference type="OrthoDB" id="9805770at2"/>
<dbReference type="InterPro" id="IPR036625">
    <property type="entry name" value="E3-bd_dom_sf"/>
</dbReference>
<dbReference type="Pfam" id="PF00364">
    <property type="entry name" value="Biotin_lipoyl"/>
    <property type="match status" value="1"/>
</dbReference>
<keyword evidence="7 10" id="KW-0450">Lipoyl</keyword>
<dbReference type="Pfam" id="PF00198">
    <property type="entry name" value="2-oxoacid_dh"/>
    <property type="match status" value="1"/>
</dbReference>
<dbReference type="InterPro" id="IPR001078">
    <property type="entry name" value="2-oxoacid_DH_actylTfrase"/>
</dbReference>
<keyword evidence="8 10" id="KW-0012">Acyltransferase</keyword>
<evidence type="ECO:0000256" key="4">
    <source>
        <dbReference type="ARBA" id="ARBA00007317"/>
    </source>
</evidence>
<evidence type="ECO:0000313" key="14">
    <source>
        <dbReference type="Proteomes" id="UP000182063"/>
    </source>
</evidence>
<comment type="subunit">
    <text evidence="5">Forms a 24-polypeptide structural core with octahedral symmetry. Part of the 2-oxoglutarate dehydrogenase (OGDH) complex composed of E1 (2-oxoglutarate dehydrogenase), E2 (dihydrolipoamide succinyltransferase) and E3 (dihydrolipoamide dehydrogenase); the complex contains multiple copies of the three enzymatic components (E1, E2 and E3).</text>
</comment>
<evidence type="ECO:0000256" key="7">
    <source>
        <dbReference type="ARBA" id="ARBA00022823"/>
    </source>
</evidence>
<dbReference type="GO" id="GO:0031405">
    <property type="term" value="F:lipoic acid binding"/>
    <property type="evidence" value="ECO:0007669"/>
    <property type="project" value="TreeGrafter"/>
</dbReference>
<dbReference type="Pfam" id="PF02817">
    <property type="entry name" value="E3_binding"/>
    <property type="match status" value="1"/>
</dbReference>
<dbReference type="EC" id="2.3.1.-" evidence="10"/>
<dbReference type="InterPro" id="IPR004167">
    <property type="entry name" value="PSBD"/>
</dbReference>
<comment type="function">
    <text evidence="2">E2 component of the 2-oxoglutarate dehydrogenase (OGDH) complex which catalyzes the second step in the conversion of 2-oxoglutarate to succinyl-CoA and CO(2).</text>
</comment>
<dbReference type="InterPro" id="IPR050743">
    <property type="entry name" value="2-oxoacid_DH_E2_comp"/>
</dbReference>
<dbReference type="Gene3D" id="3.30.559.10">
    <property type="entry name" value="Chloramphenicol acetyltransferase-like domain"/>
    <property type="match status" value="1"/>
</dbReference>
<organism evidence="13 14">
    <name type="scientific">Tardibacter chloracetimidivorans</name>
    <dbReference type="NCBI Taxonomy" id="1921510"/>
    <lineage>
        <taxon>Bacteria</taxon>
        <taxon>Pseudomonadati</taxon>
        <taxon>Pseudomonadota</taxon>
        <taxon>Alphaproteobacteria</taxon>
        <taxon>Sphingomonadales</taxon>
        <taxon>Sphingomonadaceae</taxon>
        <taxon>Tardibacter</taxon>
    </lineage>
</organism>
<dbReference type="FunFam" id="3.30.559.10:FF:000007">
    <property type="entry name" value="Dihydrolipoamide acetyltransferase component of pyruvate dehydrogenase complex"/>
    <property type="match status" value="1"/>
</dbReference>
<comment type="catalytic activity">
    <reaction evidence="9">
        <text>N(6)-[(R)-dihydrolipoyl]-L-lysyl-[protein] + succinyl-CoA = N(6)-[(R)-S(8)-succinyldihydrolipoyl]-L-lysyl-[protein] + CoA</text>
        <dbReference type="Rhea" id="RHEA:15213"/>
        <dbReference type="Rhea" id="RHEA-COMP:10475"/>
        <dbReference type="Rhea" id="RHEA-COMP:20092"/>
        <dbReference type="ChEBI" id="CHEBI:57287"/>
        <dbReference type="ChEBI" id="CHEBI:57292"/>
        <dbReference type="ChEBI" id="CHEBI:83100"/>
        <dbReference type="ChEBI" id="CHEBI:83120"/>
        <dbReference type="EC" id="2.3.1.61"/>
    </reaction>
</comment>
<dbReference type="Gene3D" id="4.10.320.10">
    <property type="entry name" value="E3-binding domain"/>
    <property type="match status" value="1"/>
</dbReference>
<evidence type="ECO:0000256" key="10">
    <source>
        <dbReference type="RuleBase" id="RU003423"/>
    </source>
</evidence>
<evidence type="ECO:0000256" key="1">
    <source>
        <dbReference type="ARBA" id="ARBA00001938"/>
    </source>
</evidence>
<dbReference type="PROSITE" id="PS50968">
    <property type="entry name" value="BIOTINYL_LIPOYL"/>
    <property type="match status" value="1"/>
</dbReference>
<dbReference type="PROSITE" id="PS00189">
    <property type="entry name" value="LIPOYL"/>
    <property type="match status" value="1"/>
</dbReference>
<evidence type="ECO:0000256" key="8">
    <source>
        <dbReference type="ARBA" id="ARBA00023315"/>
    </source>
</evidence>
<gene>
    <name evidence="13" type="ORF">BSL82_11180</name>
</gene>
<accession>A0A1L3ZW02</accession>
<evidence type="ECO:0000259" key="12">
    <source>
        <dbReference type="PROSITE" id="PS51826"/>
    </source>
</evidence>
<dbReference type="STRING" id="1921510.BSL82_11180"/>